<keyword evidence="5" id="KW-0472">Membrane</keyword>
<sequence>MIRIVATALMAALLLWWSPAGAVEKPTTEQVKAVTLKAAQLLQERSLEQARRLFHAEGEFRWGEVYVNVIDANGTWLVYPPNPKHEGKSVLNVRDADGKFLVQNIIHTAREKSEGWVEYRWLNPASNHIEPKLSYVKQVPDKDMIVYVGMYR</sequence>
<feature type="signal peptide" evidence="6">
    <location>
        <begin position="1"/>
        <end position="22"/>
    </location>
</feature>
<dbReference type="Pfam" id="PF17200">
    <property type="entry name" value="sCache_2"/>
    <property type="match status" value="1"/>
</dbReference>
<dbReference type="EMBL" id="JAAIYP010000047">
    <property type="protein sequence ID" value="NFV82235.1"/>
    <property type="molecule type" value="Genomic_DNA"/>
</dbReference>
<evidence type="ECO:0000256" key="3">
    <source>
        <dbReference type="ARBA" id="ARBA00022692"/>
    </source>
</evidence>
<evidence type="ECO:0000256" key="4">
    <source>
        <dbReference type="ARBA" id="ARBA00022989"/>
    </source>
</evidence>
<evidence type="ECO:0000256" key="5">
    <source>
        <dbReference type="ARBA" id="ARBA00023136"/>
    </source>
</evidence>
<dbReference type="AlphaFoldDB" id="A0A7C9V1L0"/>
<keyword evidence="2" id="KW-1003">Cell membrane</keyword>
<evidence type="ECO:0000259" key="7">
    <source>
        <dbReference type="SMART" id="SM01049"/>
    </source>
</evidence>
<name>A0A7C9V1L0_9PROT</name>
<evidence type="ECO:0000256" key="2">
    <source>
        <dbReference type="ARBA" id="ARBA00022475"/>
    </source>
</evidence>
<dbReference type="RefSeq" id="WP_163683073.1">
    <property type="nucleotide sequence ID" value="NZ_JAAIYP010000047.1"/>
</dbReference>
<feature type="domain" description="Single Cache" evidence="7">
    <location>
        <begin position="24"/>
        <end position="103"/>
    </location>
</feature>
<evidence type="ECO:0000313" key="8">
    <source>
        <dbReference type="EMBL" id="NFV82235.1"/>
    </source>
</evidence>
<dbReference type="SMART" id="SM01049">
    <property type="entry name" value="Cache_2"/>
    <property type="match status" value="1"/>
</dbReference>
<comment type="subcellular location">
    <subcellularLocation>
        <location evidence="1">Cell membrane</location>
        <topology evidence="1">Multi-pass membrane protein</topology>
    </subcellularLocation>
</comment>
<dbReference type="Proteomes" id="UP000480684">
    <property type="component" value="Unassembled WGS sequence"/>
</dbReference>
<keyword evidence="9" id="KW-1185">Reference proteome</keyword>
<evidence type="ECO:0000256" key="1">
    <source>
        <dbReference type="ARBA" id="ARBA00004651"/>
    </source>
</evidence>
<evidence type="ECO:0000313" key="9">
    <source>
        <dbReference type="Proteomes" id="UP000480684"/>
    </source>
</evidence>
<feature type="chain" id="PRO_5029017508" evidence="6">
    <location>
        <begin position="23"/>
        <end position="152"/>
    </location>
</feature>
<dbReference type="InterPro" id="IPR033480">
    <property type="entry name" value="sCache_2"/>
</dbReference>
<organism evidence="8 9">
    <name type="scientific">Magnetospirillum aberrantis SpK</name>
    <dbReference type="NCBI Taxonomy" id="908842"/>
    <lineage>
        <taxon>Bacteria</taxon>
        <taxon>Pseudomonadati</taxon>
        <taxon>Pseudomonadota</taxon>
        <taxon>Alphaproteobacteria</taxon>
        <taxon>Rhodospirillales</taxon>
        <taxon>Rhodospirillaceae</taxon>
        <taxon>Magnetospirillum</taxon>
    </lineage>
</organism>
<proteinExistence type="predicted"/>
<gene>
    <name evidence="8" type="ORF">G4223_19165</name>
</gene>
<keyword evidence="6" id="KW-0732">Signal</keyword>
<protein>
    <submittedName>
        <fullName evidence="8">Chemotaxis protein</fullName>
    </submittedName>
</protein>
<keyword evidence="3" id="KW-0812">Transmembrane</keyword>
<dbReference type="GO" id="GO:0005886">
    <property type="term" value="C:plasma membrane"/>
    <property type="evidence" value="ECO:0007669"/>
    <property type="project" value="UniProtKB-SubCell"/>
</dbReference>
<dbReference type="Gene3D" id="3.30.450.20">
    <property type="entry name" value="PAS domain"/>
    <property type="match status" value="1"/>
</dbReference>
<evidence type="ECO:0000256" key="6">
    <source>
        <dbReference type="SAM" id="SignalP"/>
    </source>
</evidence>
<reference evidence="8 9" key="1">
    <citation type="submission" date="2020-02" db="EMBL/GenBank/DDBJ databases">
        <authorList>
            <person name="Dziuba M."/>
            <person name="Kuznetsov B."/>
            <person name="Mardanov A."/>
            <person name="Ravin N."/>
            <person name="Grouzdev D."/>
        </authorList>
    </citation>
    <scope>NUCLEOTIDE SEQUENCE [LARGE SCALE GENOMIC DNA]</scope>
    <source>
        <strain evidence="8 9">SpK</strain>
    </source>
</reference>
<keyword evidence="4" id="KW-1133">Transmembrane helix</keyword>
<accession>A0A7C9V1L0</accession>
<comment type="caution">
    <text evidence="8">The sequence shown here is derived from an EMBL/GenBank/DDBJ whole genome shotgun (WGS) entry which is preliminary data.</text>
</comment>